<dbReference type="Proteomes" id="UP000828941">
    <property type="component" value="Chromosome 11"/>
</dbReference>
<comment type="caution">
    <text evidence="1">The sequence shown here is derived from an EMBL/GenBank/DDBJ whole genome shotgun (WGS) entry which is preliminary data.</text>
</comment>
<proteinExistence type="predicted"/>
<name>A0ACB9LRA1_BAUVA</name>
<sequence>MEWDLVVKVQIHHLLWCLPIVVKPNPLPLFSSSRLKFNRPHIRLPLSDSGKWRSKVSFFPSFQTKGRDVQSLKEELYETIAPLDGGAEATPDDQQHMDELPLIN</sequence>
<evidence type="ECO:0000313" key="2">
    <source>
        <dbReference type="Proteomes" id="UP000828941"/>
    </source>
</evidence>
<gene>
    <name evidence="1" type="ORF">L6164_026808</name>
</gene>
<keyword evidence="2" id="KW-1185">Reference proteome</keyword>
<protein>
    <submittedName>
        <fullName evidence="1">Uncharacterized protein</fullName>
    </submittedName>
</protein>
<evidence type="ECO:0000313" key="1">
    <source>
        <dbReference type="EMBL" id="KAI4313861.1"/>
    </source>
</evidence>
<accession>A0ACB9LRA1</accession>
<organism evidence="1 2">
    <name type="scientific">Bauhinia variegata</name>
    <name type="common">Purple orchid tree</name>
    <name type="synonym">Phanera variegata</name>
    <dbReference type="NCBI Taxonomy" id="167791"/>
    <lineage>
        <taxon>Eukaryota</taxon>
        <taxon>Viridiplantae</taxon>
        <taxon>Streptophyta</taxon>
        <taxon>Embryophyta</taxon>
        <taxon>Tracheophyta</taxon>
        <taxon>Spermatophyta</taxon>
        <taxon>Magnoliopsida</taxon>
        <taxon>eudicotyledons</taxon>
        <taxon>Gunneridae</taxon>
        <taxon>Pentapetalae</taxon>
        <taxon>rosids</taxon>
        <taxon>fabids</taxon>
        <taxon>Fabales</taxon>
        <taxon>Fabaceae</taxon>
        <taxon>Cercidoideae</taxon>
        <taxon>Cercideae</taxon>
        <taxon>Bauhiniinae</taxon>
        <taxon>Bauhinia</taxon>
    </lineage>
</organism>
<reference evidence="1 2" key="1">
    <citation type="journal article" date="2022" name="DNA Res.">
        <title>Chromosomal-level genome assembly of the orchid tree Bauhinia variegata (Leguminosae; Cercidoideae) supports the allotetraploid origin hypothesis of Bauhinia.</title>
        <authorList>
            <person name="Zhong Y."/>
            <person name="Chen Y."/>
            <person name="Zheng D."/>
            <person name="Pang J."/>
            <person name="Liu Y."/>
            <person name="Luo S."/>
            <person name="Meng S."/>
            <person name="Qian L."/>
            <person name="Wei D."/>
            <person name="Dai S."/>
            <person name="Zhou R."/>
        </authorList>
    </citation>
    <scope>NUCLEOTIDE SEQUENCE [LARGE SCALE GENOMIC DNA]</scope>
    <source>
        <strain evidence="1">BV-YZ2020</strain>
    </source>
</reference>
<dbReference type="EMBL" id="CM039436">
    <property type="protein sequence ID" value="KAI4313861.1"/>
    <property type="molecule type" value="Genomic_DNA"/>
</dbReference>